<dbReference type="SMART" id="SM00321">
    <property type="entry name" value="WSC"/>
    <property type="match status" value="1"/>
</dbReference>
<gene>
    <name evidence="1" type="ORF">PoMZ_05950</name>
</gene>
<accession>A0A4P7NPG2</accession>
<dbReference type="SUPFAM" id="SSF81296">
    <property type="entry name" value="E set domains"/>
    <property type="match status" value="1"/>
</dbReference>
<dbReference type="SUPFAM" id="SSF50965">
    <property type="entry name" value="Galactose oxidase, central domain"/>
    <property type="match status" value="1"/>
</dbReference>
<name>A0A4P7NPG2_PYROR</name>
<dbReference type="InterPro" id="IPR013783">
    <property type="entry name" value="Ig-like_fold"/>
</dbReference>
<dbReference type="AlphaFoldDB" id="A0A4P7NPG2"/>
<dbReference type="InterPro" id="IPR015202">
    <property type="entry name" value="GO-like_E_set"/>
</dbReference>
<dbReference type="InterPro" id="IPR006652">
    <property type="entry name" value="Kelch_1"/>
</dbReference>
<dbReference type="PANTHER" id="PTHR32208">
    <property type="entry name" value="SECRETED PROTEIN-RELATED"/>
    <property type="match status" value="1"/>
</dbReference>
<dbReference type="PROSITE" id="PS51212">
    <property type="entry name" value="WSC"/>
    <property type="match status" value="1"/>
</dbReference>
<dbReference type="Pfam" id="PF09118">
    <property type="entry name" value="GO-like_E_set"/>
    <property type="match status" value="1"/>
</dbReference>
<protein>
    <submittedName>
        <fullName evidence="1">Uncharacterized protein</fullName>
    </submittedName>
</protein>
<reference evidence="1 2" key="1">
    <citation type="journal article" date="2019" name="Mol. Biol. Evol.">
        <title>Blast fungal genomes show frequent chromosomal changes, gene gains and losses, and effector gene turnover.</title>
        <authorList>
            <person name="Gomez Luciano L.B."/>
            <person name="Jason Tsai I."/>
            <person name="Chuma I."/>
            <person name="Tosa Y."/>
            <person name="Chen Y.H."/>
            <person name="Li J.Y."/>
            <person name="Li M.Y."/>
            <person name="Jade Lu M.Y."/>
            <person name="Nakayashiki H."/>
            <person name="Li W.H."/>
        </authorList>
    </citation>
    <scope>NUCLEOTIDE SEQUENCE [LARGE SCALE GENOMIC DNA]</scope>
    <source>
        <strain evidence="1">MZ5-1-6</strain>
    </source>
</reference>
<dbReference type="EMBL" id="CP034209">
    <property type="protein sequence ID" value="QBZ64255.1"/>
    <property type="molecule type" value="Genomic_DNA"/>
</dbReference>
<proteinExistence type="predicted"/>
<dbReference type="SMART" id="SM00612">
    <property type="entry name" value="Kelch"/>
    <property type="match status" value="3"/>
</dbReference>
<organism evidence="1 2">
    <name type="scientific">Pyricularia oryzae</name>
    <name type="common">Rice blast fungus</name>
    <name type="synonym">Magnaporthe oryzae</name>
    <dbReference type="NCBI Taxonomy" id="318829"/>
    <lineage>
        <taxon>Eukaryota</taxon>
        <taxon>Fungi</taxon>
        <taxon>Dikarya</taxon>
        <taxon>Ascomycota</taxon>
        <taxon>Pezizomycotina</taxon>
        <taxon>Sordariomycetes</taxon>
        <taxon>Sordariomycetidae</taxon>
        <taxon>Magnaporthales</taxon>
        <taxon>Pyriculariaceae</taxon>
        <taxon>Pyricularia</taxon>
    </lineage>
</organism>
<dbReference type="Pfam" id="PF01344">
    <property type="entry name" value="Kelch_1"/>
    <property type="match status" value="1"/>
</dbReference>
<dbReference type="Gene3D" id="2.60.40.10">
    <property type="entry name" value="Immunoglobulins"/>
    <property type="match status" value="1"/>
</dbReference>
<evidence type="ECO:0000313" key="1">
    <source>
        <dbReference type="EMBL" id="QBZ64255.1"/>
    </source>
</evidence>
<evidence type="ECO:0000313" key="2">
    <source>
        <dbReference type="Proteomes" id="UP000294847"/>
    </source>
</evidence>
<dbReference type="InterPro" id="IPR014756">
    <property type="entry name" value="Ig_E-set"/>
</dbReference>
<dbReference type="Gene3D" id="2.130.10.80">
    <property type="entry name" value="Galactose oxidase/kelch, beta-propeller"/>
    <property type="match status" value="1"/>
</dbReference>
<dbReference type="Proteomes" id="UP000294847">
    <property type="component" value="Chromosome 6"/>
</dbReference>
<dbReference type="PANTHER" id="PTHR32208:SF68">
    <property type="entry name" value="GALACTOSE OXIDASE"/>
    <property type="match status" value="1"/>
</dbReference>
<dbReference type="InterPro" id="IPR037293">
    <property type="entry name" value="Gal_Oxidase_central_sf"/>
</dbReference>
<sequence length="640" mass="67308">MVHRGVAATPAWQTLMPGPPDHHDIIDITMGNILYSAFVGAILATTFVSAASTPKGCFKNPPKNQAALGTAYPQLNNAKMTVAMCEQHCTKYQSGVFALDRGRYCTCGDAVLPEAVAATSAQCKTKCGGDAGAFCGATGYFNLYELDTSSYPSVGQWGPIVKFPVVPVSVALIPESGDLMAWSSGWPDRFTNGGNGKTYTSIYSVQTGNVSEAIIQNTSHDMFCPGTSMDEYGRIVVTGGSGAAKTSVFDFKKGQRSPWMPASDLTNPRGYQSSVTTSEGKIFTIGGTFSGNGKRDGEVYDVNANKWTKLPGCPANIMRVAGGLYPDSHTWLWGWKDGFVLQAGPSKKMNWFDTKGTGGNKPAGTRGADQDSMCGVTAMYDAAAGKVFTYGGGARYSGDNGSKAAHVLTLPETAGDLVTVERVSDGQFGRGYHNAVVLPDGKVFVVGGMSNMALFSDGSPQLFPEIWDPATGGFTTMRPHTIPRNYHSTAMLMADGTVFSGGGGLCGAGCSANHFDGQFFSPPYLFQADGRTPAQRPVIRSLGPASGANGAVEVRAGDQVTVTMQDAGAYSFSMIRTGSTTHTVNTDSRRIPLAGQDVGGGSYVVTVPSDYGIATPGYYMLFALSEAGVPAVAKFFRVGL</sequence>
<dbReference type="CDD" id="cd02851">
    <property type="entry name" value="E_set_GO_C"/>
    <property type="match status" value="1"/>
</dbReference>
<dbReference type="Pfam" id="PF01822">
    <property type="entry name" value="WSC"/>
    <property type="match status" value="1"/>
</dbReference>
<dbReference type="InterPro" id="IPR011043">
    <property type="entry name" value="Gal_Oxase/kelch_b-propeller"/>
</dbReference>
<dbReference type="InterPro" id="IPR002889">
    <property type="entry name" value="WSC_carb-bd"/>
</dbReference>